<keyword evidence="1" id="KW-1133">Transmembrane helix</keyword>
<name>A0A2M8KE30_9BACT</name>
<evidence type="ECO:0008006" key="4">
    <source>
        <dbReference type="Google" id="ProtNLM"/>
    </source>
</evidence>
<dbReference type="Proteomes" id="UP000231450">
    <property type="component" value="Unassembled WGS sequence"/>
</dbReference>
<gene>
    <name evidence="2" type="ORF">COU81_02080</name>
</gene>
<reference evidence="3" key="1">
    <citation type="submission" date="2017-09" db="EMBL/GenBank/DDBJ databases">
        <title>Depth-based differentiation of microbial function through sediment-hosted aquifers and enrichment of novel symbionts in the deep terrestrial subsurface.</title>
        <authorList>
            <person name="Probst A.J."/>
            <person name="Ladd B."/>
            <person name="Jarett J.K."/>
            <person name="Geller-Mcgrath D.E."/>
            <person name="Sieber C.M.K."/>
            <person name="Emerson J.B."/>
            <person name="Anantharaman K."/>
            <person name="Thomas B.C."/>
            <person name="Malmstrom R."/>
            <person name="Stieglmeier M."/>
            <person name="Klingl A."/>
            <person name="Woyke T."/>
            <person name="Ryan C.M."/>
            <person name="Banfield J.F."/>
        </authorList>
    </citation>
    <scope>NUCLEOTIDE SEQUENCE [LARGE SCALE GENOMIC DNA]</scope>
</reference>
<keyword evidence="1" id="KW-0812">Transmembrane</keyword>
<keyword evidence="1" id="KW-0472">Membrane</keyword>
<feature type="transmembrane region" description="Helical" evidence="1">
    <location>
        <begin position="29"/>
        <end position="47"/>
    </location>
</feature>
<comment type="caution">
    <text evidence="2">The sequence shown here is derived from an EMBL/GenBank/DDBJ whole genome shotgun (WGS) entry which is preliminary data.</text>
</comment>
<organism evidence="2 3">
    <name type="scientific">Candidatus Portnoybacteria bacterium CG10_big_fil_rev_8_21_14_0_10_36_7</name>
    <dbReference type="NCBI Taxonomy" id="1974812"/>
    <lineage>
        <taxon>Bacteria</taxon>
        <taxon>Candidatus Portnoyibacteriota</taxon>
    </lineage>
</organism>
<feature type="transmembrane region" description="Helical" evidence="1">
    <location>
        <begin position="6"/>
        <end position="22"/>
    </location>
</feature>
<accession>A0A2M8KE30</accession>
<dbReference type="AlphaFoldDB" id="A0A2M8KE30"/>
<protein>
    <recommendedName>
        <fullName evidence="4">EamA domain-containing protein</fullName>
    </recommendedName>
</protein>
<dbReference type="EMBL" id="PFDW01000046">
    <property type="protein sequence ID" value="PJE58178.1"/>
    <property type="molecule type" value="Genomic_DNA"/>
</dbReference>
<feature type="transmembrane region" description="Helical" evidence="1">
    <location>
        <begin position="59"/>
        <end position="78"/>
    </location>
</feature>
<evidence type="ECO:0000256" key="1">
    <source>
        <dbReference type="SAM" id="Phobius"/>
    </source>
</evidence>
<proteinExistence type="predicted"/>
<evidence type="ECO:0000313" key="2">
    <source>
        <dbReference type="EMBL" id="PJE58178.1"/>
    </source>
</evidence>
<sequence>MIFYFFQQLAVGLFWLNLCFYWRAESSLYSLIPIATGIALVYPYGFYGEALRQVDTSSFVILSNIIPVITLILVFIFLG</sequence>
<evidence type="ECO:0000313" key="3">
    <source>
        <dbReference type="Proteomes" id="UP000231450"/>
    </source>
</evidence>